<gene>
    <name evidence="1" type="ORF">EVA_11446</name>
</gene>
<accession>J9GL44</accession>
<comment type="caution">
    <text evidence="1">The sequence shown here is derived from an EMBL/GenBank/DDBJ whole genome shotgun (WGS) entry which is preliminary data.</text>
</comment>
<dbReference type="EMBL" id="AMCI01003369">
    <property type="protein sequence ID" value="EJX00450.1"/>
    <property type="molecule type" value="Genomic_DNA"/>
</dbReference>
<protein>
    <submittedName>
        <fullName evidence="1">Uncharacterized protein</fullName>
    </submittedName>
</protein>
<dbReference type="AlphaFoldDB" id="J9GL44"/>
<proteinExistence type="predicted"/>
<evidence type="ECO:0000313" key="1">
    <source>
        <dbReference type="EMBL" id="EJX00450.1"/>
    </source>
</evidence>
<sequence>MPSLRPDYQPPSPSYPGVFNLLLQFSFQNHTKETAECKMGQPFLHAKPPIVDPAAREGQRLC</sequence>
<organism evidence="1">
    <name type="scientific">gut metagenome</name>
    <dbReference type="NCBI Taxonomy" id="749906"/>
    <lineage>
        <taxon>unclassified sequences</taxon>
        <taxon>metagenomes</taxon>
        <taxon>organismal metagenomes</taxon>
    </lineage>
</organism>
<reference evidence="1" key="1">
    <citation type="journal article" date="2012" name="PLoS ONE">
        <title>Gene sets for utilization of primary and secondary nutrition supplies in the distal gut of endangered iberian lynx.</title>
        <authorList>
            <person name="Alcaide M."/>
            <person name="Messina E."/>
            <person name="Richter M."/>
            <person name="Bargiela R."/>
            <person name="Peplies J."/>
            <person name="Huws S.A."/>
            <person name="Newbold C.J."/>
            <person name="Golyshin P.N."/>
            <person name="Simon M.A."/>
            <person name="Lopez G."/>
            <person name="Yakimov M.M."/>
            <person name="Ferrer M."/>
        </authorList>
    </citation>
    <scope>NUCLEOTIDE SEQUENCE</scope>
</reference>
<name>J9GL44_9ZZZZ</name>